<dbReference type="EMBL" id="PJNE01000001">
    <property type="protein sequence ID" value="PKW26803.1"/>
    <property type="molecule type" value="Genomic_DNA"/>
</dbReference>
<dbReference type="GO" id="GO:0004497">
    <property type="term" value="F:monooxygenase activity"/>
    <property type="evidence" value="ECO:0007669"/>
    <property type="project" value="UniProtKB-KW"/>
</dbReference>
<dbReference type="InterPro" id="IPR050744">
    <property type="entry name" value="AI-2_Isomerase_LsrG"/>
</dbReference>
<keyword evidence="2" id="KW-0503">Monooxygenase</keyword>
<dbReference type="InterPro" id="IPR011008">
    <property type="entry name" value="Dimeric_a/b-barrel"/>
</dbReference>
<dbReference type="OrthoDB" id="8452260at2"/>
<organism evidence="2 3">
    <name type="scientific">Phycicoccus duodecadis</name>
    <dbReference type="NCBI Taxonomy" id="173053"/>
    <lineage>
        <taxon>Bacteria</taxon>
        <taxon>Bacillati</taxon>
        <taxon>Actinomycetota</taxon>
        <taxon>Actinomycetes</taxon>
        <taxon>Micrococcales</taxon>
        <taxon>Intrasporangiaceae</taxon>
        <taxon>Phycicoccus</taxon>
    </lineage>
</organism>
<keyword evidence="2" id="KW-0560">Oxidoreductase</keyword>
<reference evidence="2 3" key="1">
    <citation type="submission" date="2017-12" db="EMBL/GenBank/DDBJ databases">
        <title>Sequencing the genomes of 1000 Actinobacteria strains.</title>
        <authorList>
            <person name="Klenk H.-P."/>
        </authorList>
    </citation>
    <scope>NUCLEOTIDE SEQUENCE [LARGE SCALE GENOMIC DNA]</scope>
    <source>
        <strain evidence="2 3">DSM 12806</strain>
    </source>
</reference>
<proteinExistence type="predicted"/>
<gene>
    <name evidence="2" type="ORF">ATL31_1625</name>
</gene>
<evidence type="ECO:0000313" key="3">
    <source>
        <dbReference type="Proteomes" id="UP000233781"/>
    </source>
</evidence>
<dbReference type="RefSeq" id="WP_101395314.1">
    <property type="nucleotide sequence ID" value="NZ_PJNE01000001.1"/>
</dbReference>
<evidence type="ECO:0000259" key="1">
    <source>
        <dbReference type="PROSITE" id="PS51725"/>
    </source>
</evidence>
<sequence>MILITVKFPIREDRLAQWRELSRFYVDAVTAEPGNVFFEFSESVDEPNTFVCIEGFRDGAAGAAHMQQPHVERFMSEMPDIVAAQPQIIYVDTEEVTGFGPMGEIQPRPGPERV</sequence>
<evidence type="ECO:0000313" key="2">
    <source>
        <dbReference type="EMBL" id="PKW26803.1"/>
    </source>
</evidence>
<feature type="domain" description="ABM" evidence="1">
    <location>
        <begin position="2"/>
        <end position="91"/>
    </location>
</feature>
<dbReference type="InterPro" id="IPR007138">
    <property type="entry name" value="ABM_dom"/>
</dbReference>
<protein>
    <submittedName>
        <fullName evidence="2">Quinol monooxygenase YgiN</fullName>
    </submittedName>
</protein>
<dbReference type="SUPFAM" id="SSF54909">
    <property type="entry name" value="Dimeric alpha+beta barrel"/>
    <property type="match status" value="1"/>
</dbReference>
<comment type="caution">
    <text evidence="2">The sequence shown here is derived from an EMBL/GenBank/DDBJ whole genome shotgun (WGS) entry which is preliminary data.</text>
</comment>
<dbReference type="PANTHER" id="PTHR33336:SF3">
    <property type="entry name" value="ABM DOMAIN-CONTAINING PROTEIN"/>
    <property type="match status" value="1"/>
</dbReference>
<dbReference type="AlphaFoldDB" id="A0A2N3YIY3"/>
<dbReference type="PANTHER" id="PTHR33336">
    <property type="entry name" value="QUINOL MONOOXYGENASE YGIN-RELATED"/>
    <property type="match status" value="1"/>
</dbReference>
<dbReference type="PROSITE" id="PS51725">
    <property type="entry name" value="ABM"/>
    <property type="match status" value="1"/>
</dbReference>
<keyword evidence="3" id="KW-1185">Reference proteome</keyword>
<dbReference type="Gene3D" id="3.30.70.100">
    <property type="match status" value="1"/>
</dbReference>
<accession>A0A2N3YIY3</accession>
<dbReference type="Proteomes" id="UP000233781">
    <property type="component" value="Unassembled WGS sequence"/>
</dbReference>
<name>A0A2N3YIY3_9MICO</name>
<dbReference type="Pfam" id="PF03992">
    <property type="entry name" value="ABM"/>
    <property type="match status" value="1"/>
</dbReference>